<evidence type="ECO:0000256" key="3">
    <source>
        <dbReference type="ARBA" id="ARBA00040876"/>
    </source>
</evidence>
<dbReference type="GO" id="GO:0005730">
    <property type="term" value="C:nucleolus"/>
    <property type="evidence" value="ECO:0007669"/>
    <property type="project" value="TreeGrafter"/>
</dbReference>
<organism evidence="7 8">
    <name type="scientific">Ceratobasidium theobromae</name>
    <dbReference type="NCBI Taxonomy" id="1582974"/>
    <lineage>
        <taxon>Eukaryota</taxon>
        <taxon>Fungi</taxon>
        <taxon>Dikarya</taxon>
        <taxon>Basidiomycota</taxon>
        <taxon>Agaricomycotina</taxon>
        <taxon>Agaricomycetes</taxon>
        <taxon>Cantharellales</taxon>
        <taxon>Ceratobasidiaceae</taxon>
        <taxon>Ceratobasidium</taxon>
    </lineage>
</organism>
<name>A0A5N5QDP4_9AGAM</name>
<evidence type="ECO:0000256" key="2">
    <source>
        <dbReference type="ARBA" id="ARBA00022737"/>
    </source>
</evidence>
<evidence type="ECO:0000256" key="5">
    <source>
        <dbReference type="SAM" id="MobiDB-lite"/>
    </source>
</evidence>
<comment type="caution">
    <text evidence="7">The sequence shown here is derived from an EMBL/GenBank/DDBJ whole genome shotgun (WGS) entry which is preliminary data.</text>
</comment>
<dbReference type="PROSITE" id="PS50294">
    <property type="entry name" value="WD_REPEATS_REGION"/>
    <property type="match status" value="3"/>
</dbReference>
<evidence type="ECO:0000256" key="1">
    <source>
        <dbReference type="ARBA" id="ARBA00022574"/>
    </source>
</evidence>
<gene>
    <name evidence="7" type="ORF">CTheo_6692</name>
</gene>
<proteinExistence type="predicted"/>
<feature type="repeat" description="WD" evidence="4">
    <location>
        <begin position="315"/>
        <end position="357"/>
    </location>
</feature>
<dbReference type="InterPro" id="IPR015943">
    <property type="entry name" value="WD40/YVTN_repeat-like_dom_sf"/>
</dbReference>
<evidence type="ECO:0000313" key="8">
    <source>
        <dbReference type="Proteomes" id="UP000383932"/>
    </source>
</evidence>
<keyword evidence="1 4" id="KW-0853">WD repeat</keyword>
<dbReference type="Pfam" id="PF00400">
    <property type="entry name" value="WD40"/>
    <property type="match status" value="3"/>
</dbReference>
<evidence type="ECO:0000256" key="4">
    <source>
        <dbReference type="PROSITE-ProRule" id="PRU00221"/>
    </source>
</evidence>
<evidence type="ECO:0000259" key="6">
    <source>
        <dbReference type="Pfam" id="PF12265"/>
    </source>
</evidence>
<dbReference type="InterPro" id="IPR051972">
    <property type="entry name" value="Glutamate-rich_WD_repeat"/>
</dbReference>
<evidence type="ECO:0000313" key="7">
    <source>
        <dbReference type="EMBL" id="KAB5589872.1"/>
    </source>
</evidence>
<keyword evidence="8" id="KW-1185">Reference proteome</keyword>
<dbReference type="SMART" id="SM00320">
    <property type="entry name" value="WD40"/>
    <property type="match status" value="5"/>
</dbReference>
<feature type="repeat" description="WD" evidence="4">
    <location>
        <begin position="412"/>
        <end position="454"/>
    </location>
</feature>
<dbReference type="Proteomes" id="UP000383932">
    <property type="component" value="Unassembled WGS sequence"/>
</dbReference>
<sequence length="499" mass="54913">MAKRSATEVIGSNEGQAFPKVPATGGDAPRRSISLDEMGEFEDEWEDELESDGEIVDGDENEDDEDGSKMEVDEEVTQAVEDEDEAPPAPDVYLPGHKLAEDEVLEADQSVYEMLHQMNVPWPCLSFDILRDNLGDNRQMYPATAYVITGTQAEVASKNEVMVMKMTRMHKTQKDDADSDASDNDDSDAEEEDAVLDYRSIPHMGGVNRIRAQPLPSLPAPTASYHAATWSETGKVHIWDVRPLIESMDVPGYVAPKSRTSKPIHTINQHGRTEGFGLDWGSSIGGLRLLSGDLNGRIFLTNATQSGFATSQAPFTDHTAPVEDIQWSPSETTVFASCSSDKSVRIWDVRSKGRKSAAQIVRAHESDVNVMSWNRGTTYLLATGGDEGGIKIWDLRNLKGAASKPPSPVAHFTWHTAPITSIEWHPSEDSIFAASGSDDQVTLWDLSVEQDEDEVGTKEIHTANGGKLKDVPSQLLFVHQGQTDVKEIHWHPQIPGLKR</sequence>
<dbReference type="PANTHER" id="PTHR45903">
    <property type="entry name" value="GLUTAMATE-RICH WD REPEAT-CONTAINING PROTEIN 1"/>
    <property type="match status" value="1"/>
</dbReference>
<feature type="compositionally biased region" description="Acidic residues" evidence="5">
    <location>
        <begin position="177"/>
        <end position="192"/>
    </location>
</feature>
<dbReference type="GO" id="GO:0042254">
    <property type="term" value="P:ribosome biogenesis"/>
    <property type="evidence" value="ECO:0007669"/>
    <property type="project" value="TreeGrafter"/>
</dbReference>
<dbReference type="SUPFAM" id="SSF50978">
    <property type="entry name" value="WD40 repeat-like"/>
    <property type="match status" value="1"/>
</dbReference>
<dbReference type="InterPro" id="IPR036322">
    <property type="entry name" value="WD40_repeat_dom_sf"/>
</dbReference>
<dbReference type="Gene3D" id="2.130.10.10">
    <property type="entry name" value="YVTN repeat-like/Quinoprotein amine dehydrogenase"/>
    <property type="match status" value="1"/>
</dbReference>
<protein>
    <recommendedName>
        <fullName evidence="3">Glutamate-rich WD repeat-containing protein 1</fullName>
    </recommendedName>
</protein>
<dbReference type="PRINTS" id="PR00320">
    <property type="entry name" value="GPROTEINBRPT"/>
</dbReference>
<dbReference type="InterPro" id="IPR022052">
    <property type="entry name" value="Histone-bd_RBBP4-like_N"/>
</dbReference>
<dbReference type="InterPro" id="IPR001680">
    <property type="entry name" value="WD40_rpt"/>
</dbReference>
<feature type="repeat" description="WD" evidence="4">
    <location>
        <begin position="361"/>
        <end position="403"/>
    </location>
</feature>
<dbReference type="AlphaFoldDB" id="A0A5N5QDP4"/>
<dbReference type="PANTHER" id="PTHR45903:SF1">
    <property type="entry name" value="GLUTAMATE-RICH WD REPEAT-CONTAINING PROTEIN 1"/>
    <property type="match status" value="1"/>
</dbReference>
<keyword evidence="2" id="KW-0677">Repeat</keyword>
<feature type="compositionally biased region" description="Acidic residues" evidence="5">
    <location>
        <begin position="37"/>
        <end position="86"/>
    </location>
</feature>
<dbReference type="InterPro" id="IPR020472">
    <property type="entry name" value="WD40_PAC1"/>
</dbReference>
<feature type="region of interest" description="Disordered" evidence="5">
    <location>
        <begin position="169"/>
        <end position="192"/>
    </location>
</feature>
<accession>A0A5N5QDP4</accession>
<reference evidence="7 8" key="1">
    <citation type="journal article" date="2019" name="Fungal Biol. Biotechnol.">
        <title>Draft genome sequence of fastidious pathogen Ceratobasidium theobromae, which causes vascular-streak dieback in Theobroma cacao.</title>
        <authorList>
            <person name="Ali S.S."/>
            <person name="Asman A."/>
            <person name="Shao J."/>
            <person name="Firmansyah A.P."/>
            <person name="Susilo A.W."/>
            <person name="Rosmana A."/>
            <person name="McMahon P."/>
            <person name="Junaid M."/>
            <person name="Guest D."/>
            <person name="Kheng T.Y."/>
            <person name="Meinhardt L.W."/>
            <person name="Bailey B.A."/>
        </authorList>
    </citation>
    <scope>NUCLEOTIDE SEQUENCE [LARGE SCALE GENOMIC DNA]</scope>
    <source>
        <strain evidence="7 8">CT2</strain>
    </source>
</reference>
<dbReference type="PROSITE" id="PS50082">
    <property type="entry name" value="WD_REPEATS_2"/>
    <property type="match status" value="3"/>
</dbReference>
<dbReference type="Pfam" id="PF12265">
    <property type="entry name" value="CAF1C_H4-bd"/>
    <property type="match status" value="1"/>
</dbReference>
<feature type="region of interest" description="Disordered" evidence="5">
    <location>
        <begin position="1"/>
        <end position="92"/>
    </location>
</feature>
<feature type="domain" description="Histone-binding protein RBBP4-like N-terminal" evidence="6">
    <location>
        <begin position="102"/>
        <end position="170"/>
    </location>
</feature>
<dbReference type="OrthoDB" id="2161379at2759"/>
<dbReference type="EMBL" id="SSOP01000221">
    <property type="protein sequence ID" value="KAB5589872.1"/>
    <property type="molecule type" value="Genomic_DNA"/>
</dbReference>